<dbReference type="Pfam" id="PF00063">
    <property type="entry name" value="Myosin_head"/>
    <property type="match status" value="1"/>
</dbReference>
<keyword evidence="1" id="KW-0547">Nucleotide-binding</keyword>
<dbReference type="GO" id="GO:0003779">
    <property type="term" value="F:actin binding"/>
    <property type="evidence" value="ECO:0007669"/>
    <property type="project" value="UniProtKB-KW"/>
</dbReference>
<proteinExistence type="inferred from homology"/>
<dbReference type="InterPro" id="IPR001609">
    <property type="entry name" value="Myosin_head_motor_dom-like"/>
</dbReference>
<evidence type="ECO:0000313" key="7">
    <source>
        <dbReference type="WBParaSite" id="GPUH_0002680201-mRNA-1"/>
    </source>
</evidence>
<dbReference type="GO" id="GO:0005524">
    <property type="term" value="F:ATP binding"/>
    <property type="evidence" value="ECO:0007669"/>
    <property type="project" value="UniProtKB-KW"/>
</dbReference>
<keyword evidence="4" id="KW-0505">Motor protein</keyword>
<feature type="domain" description="Myosin motor" evidence="6">
    <location>
        <begin position="1"/>
        <end position="42"/>
    </location>
</feature>
<evidence type="ECO:0000259" key="6">
    <source>
        <dbReference type="PROSITE" id="PS51456"/>
    </source>
</evidence>
<reference evidence="7" key="1">
    <citation type="submission" date="2016-06" db="UniProtKB">
        <authorList>
            <consortium name="WormBaseParasite"/>
        </authorList>
    </citation>
    <scope>IDENTIFICATION</scope>
</reference>
<name>A0A183F0N1_9BILA</name>
<comment type="similarity">
    <text evidence="5">Belongs to the TRAFAC class myosin-kinesin ATPase superfamily. Myosin family.</text>
</comment>
<dbReference type="Gene3D" id="1.20.120.720">
    <property type="entry name" value="Myosin VI head, motor domain, U50 subdomain"/>
    <property type="match status" value="1"/>
</dbReference>
<comment type="caution">
    <text evidence="5">Lacks conserved residue(s) required for the propagation of feature annotation.</text>
</comment>
<dbReference type="GO" id="GO:0003774">
    <property type="term" value="F:cytoskeletal motor activity"/>
    <property type="evidence" value="ECO:0007669"/>
    <property type="project" value="InterPro"/>
</dbReference>
<keyword evidence="2" id="KW-0067">ATP-binding</keyword>
<evidence type="ECO:0000256" key="2">
    <source>
        <dbReference type="ARBA" id="ARBA00022840"/>
    </source>
</evidence>
<dbReference type="AlphaFoldDB" id="A0A183F0N1"/>
<dbReference type="GO" id="GO:0016459">
    <property type="term" value="C:myosin complex"/>
    <property type="evidence" value="ECO:0007669"/>
    <property type="project" value="UniProtKB-KW"/>
</dbReference>
<dbReference type="InterPro" id="IPR036961">
    <property type="entry name" value="Kinesin_motor_dom_sf"/>
</dbReference>
<organism evidence="7">
    <name type="scientific">Gongylonema pulchrum</name>
    <dbReference type="NCBI Taxonomy" id="637853"/>
    <lineage>
        <taxon>Eukaryota</taxon>
        <taxon>Metazoa</taxon>
        <taxon>Ecdysozoa</taxon>
        <taxon>Nematoda</taxon>
        <taxon>Chromadorea</taxon>
        <taxon>Rhabditida</taxon>
        <taxon>Spirurina</taxon>
        <taxon>Spiruromorpha</taxon>
        <taxon>Spiruroidea</taxon>
        <taxon>Gongylonematidae</taxon>
        <taxon>Gongylonema</taxon>
    </lineage>
</organism>
<dbReference type="PROSITE" id="PS51456">
    <property type="entry name" value="MYOSIN_MOTOR"/>
    <property type="match status" value="1"/>
</dbReference>
<dbReference type="Gene3D" id="3.40.850.10">
    <property type="entry name" value="Kinesin motor domain"/>
    <property type="match status" value="1"/>
</dbReference>
<sequence length="42" mass="4736">LFIWVVEKVNEAISVEKSKYASSSTVIGVLDIYGFEIFAINR</sequence>
<evidence type="ECO:0000256" key="1">
    <source>
        <dbReference type="ARBA" id="ARBA00022741"/>
    </source>
</evidence>
<accession>A0A183F0N1</accession>
<evidence type="ECO:0000256" key="3">
    <source>
        <dbReference type="ARBA" id="ARBA00023123"/>
    </source>
</evidence>
<keyword evidence="5" id="KW-0009">Actin-binding</keyword>
<protein>
    <submittedName>
        <fullName evidence="7">Myosin motor domain-containing protein</fullName>
    </submittedName>
</protein>
<dbReference type="InterPro" id="IPR027417">
    <property type="entry name" value="P-loop_NTPase"/>
</dbReference>
<evidence type="ECO:0000256" key="4">
    <source>
        <dbReference type="ARBA" id="ARBA00023175"/>
    </source>
</evidence>
<dbReference type="SUPFAM" id="SSF52540">
    <property type="entry name" value="P-loop containing nucleoside triphosphate hydrolases"/>
    <property type="match status" value="1"/>
</dbReference>
<dbReference type="WBParaSite" id="GPUH_0002680201-mRNA-1">
    <property type="protein sequence ID" value="GPUH_0002680201-mRNA-1"/>
    <property type="gene ID" value="GPUH_0002680201"/>
</dbReference>
<keyword evidence="3 5" id="KW-0518">Myosin</keyword>
<evidence type="ECO:0000256" key="5">
    <source>
        <dbReference type="PROSITE-ProRule" id="PRU00782"/>
    </source>
</evidence>